<protein>
    <recommendedName>
        <fullName evidence="2">Methyltransferase type 11 domain-containing protein</fullName>
    </recommendedName>
</protein>
<feature type="region of interest" description="Disordered" evidence="1">
    <location>
        <begin position="1"/>
        <end position="61"/>
    </location>
</feature>
<dbReference type="OrthoDB" id="542383at2759"/>
<dbReference type="STRING" id="307507.A0A2V0P1M8"/>
<dbReference type="PANTHER" id="PTHR43036:SF2">
    <property type="entry name" value="OS04G0481300 PROTEIN"/>
    <property type="match status" value="1"/>
</dbReference>
<evidence type="ECO:0000259" key="2">
    <source>
        <dbReference type="Pfam" id="PF08241"/>
    </source>
</evidence>
<feature type="compositionally biased region" description="Low complexity" evidence="1">
    <location>
        <begin position="30"/>
        <end position="41"/>
    </location>
</feature>
<sequence>MRPGAAARAQRLAAPAAPAAPARRGRGPRPARAAPGPARPAGRGGGSGGSSEHPFITDMGRPVLNGPRLLLSEEERTVLDARPAAEFFAAPRVGVHHADEAFRARVTELYADVLRDLARRSSGGGGGGIDGSGGEGQAQGGTGAGGRPLRVLDLCSGWESHLPPPSALGGAALSVVGHGASAAELAANPRLESWFVRDLDLEPWLDDLADGSFDAVLCCCGVYYLRRLEEVVAEVSRILVPGAGALVLTFGEDCYRSRALAGMLARPLDARVLLANGFESARPVAACDAGFRALVATAAPRRRARPAPPPPPEPLAAPAISSPLPRGGAAAGGEAALLVLEWRAAYAALCDEALELGIPRSALPRLPESDDDLTLEVVRARQRHLQGMVASFLSSGL</sequence>
<dbReference type="InParanoid" id="A0A2V0P1M8"/>
<accession>A0A2V0P1M8</accession>
<dbReference type="SUPFAM" id="SSF53335">
    <property type="entry name" value="S-adenosyl-L-methionine-dependent methyltransferases"/>
    <property type="match status" value="1"/>
</dbReference>
<evidence type="ECO:0000256" key="1">
    <source>
        <dbReference type="SAM" id="MobiDB-lite"/>
    </source>
</evidence>
<dbReference type="InterPro" id="IPR013216">
    <property type="entry name" value="Methyltransf_11"/>
</dbReference>
<organism evidence="3 4">
    <name type="scientific">Raphidocelis subcapitata</name>
    <dbReference type="NCBI Taxonomy" id="307507"/>
    <lineage>
        <taxon>Eukaryota</taxon>
        <taxon>Viridiplantae</taxon>
        <taxon>Chlorophyta</taxon>
        <taxon>core chlorophytes</taxon>
        <taxon>Chlorophyceae</taxon>
        <taxon>CS clade</taxon>
        <taxon>Sphaeropleales</taxon>
        <taxon>Selenastraceae</taxon>
        <taxon>Raphidocelis</taxon>
    </lineage>
</organism>
<dbReference type="EMBL" id="BDRX01000026">
    <property type="protein sequence ID" value="GBF91740.1"/>
    <property type="molecule type" value="Genomic_DNA"/>
</dbReference>
<reference evidence="3 4" key="1">
    <citation type="journal article" date="2018" name="Sci. Rep.">
        <title>Raphidocelis subcapitata (=Pseudokirchneriella subcapitata) provides an insight into genome evolution and environmental adaptations in the Sphaeropleales.</title>
        <authorList>
            <person name="Suzuki S."/>
            <person name="Yamaguchi H."/>
            <person name="Nakajima N."/>
            <person name="Kawachi M."/>
        </authorList>
    </citation>
    <scope>NUCLEOTIDE SEQUENCE [LARGE SCALE GENOMIC DNA]</scope>
    <source>
        <strain evidence="3 4">NIES-35</strain>
    </source>
</reference>
<evidence type="ECO:0000313" key="3">
    <source>
        <dbReference type="EMBL" id="GBF91740.1"/>
    </source>
</evidence>
<gene>
    <name evidence="3" type="ORF">Rsub_04044</name>
</gene>
<feature type="region of interest" description="Disordered" evidence="1">
    <location>
        <begin position="301"/>
        <end position="321"/>
    </location>
</feature>
<keyword evidence="4" id="KW-1185">Reference proteome</keyword>
<evidence type="ECO:0000313" key="4">
    <source>
        <dbReference type="Proteomes" id="UP000247498"/>
    </source>
</evidence>
<dbReference type="InterPro" id="IPR029063">
    <property type="entry name" value="SAM-dependent_MTases_sf"/>
</dbReference>
<feature type="compositionally biased region" description="Gly residues" evidence="1">
    <location>
        <begin position="122"/>
        <end position="145"/>
    </location>
</feature>
<comment type="caution">
    <text evidence="3">The sequence shown here is derived from an EMBL/GenBank/DDBJ whole genome shotgun (WGS) entry which is preliminary data.</text>
</comment>
<dbReference type="Proteomes" id="UP000247498">
    <property type="component" value="Unassembled WGS sequence"/>
</dbReference>
<feature type="domain" description="Methyltransferase type 11" evidence="2">
    <location>
        <begin position="197"/>
        <end position="243"/>
    </location>
</feature>
<feature type="compositionally biased region" description="Pro residues" evidence="1">
    <location>
        <begin position="306"/>
        <end position="315"/>
    </location>
</feature>
<dbReference type="Gene3D" id="3.40.50.150">
    <property type="entry name" value="Vaccinia Virus protein VP39"/>
    <property type="match status" value="1"/>
</dbReference>
<dbReference type="AlphaFoldDB" id="A0A2V0P1M8"/>
<dbReference type="GO" id="GO:0008757">
    <property type="term" value="F:S-adenosylmethionine-dependent methyltransferase activity"/>
    <property type="evidence" value="ECO:0007669"/>
    <property type="project" value="InterPro"/>
</dbReference>
<name>A0A2V0P1M8_9CHLO</name>
<dbReference type="Pfam" id="PF08241">
    <property type="entry name" value="Methyltransf_11"/>
    <property type="match status" value="1"/>
</dbReference>
<proteinExistence type="predicted"/>
<feature type="compositionally biased region" description="Low complexity" evidence="1">
    <location>
        <begin position="1"/>
        <end position="22"/>
    </location>
</feature>
<feature type="region of interest" description="Disordered" evidence="1">
    <location>
        <begin position="121"/>
        <end position="145"/>
    </location>
</feature>
<dbReference type="PANTHER" id="PTHR43036">
    <property type="entry name" value="OSJNBB0011N17.9 PROTEIN"/>
    <property type="match status" value="1"/>
</dbReference>